<dbReference type="AlphaFoldDB" id="A0A098SDG0"/>
<dbReference type="PANTHER" id="PTHR35535">
    <property type="entry name" value="HEAT SHOCK PROTEIN HSLJ"/>
    <property type="match status" value="1"/>
</dbReference>
<evidence type="ECO:0000259" key="1">
    <source>
        <dbReference type="Pfam" id="PF03724"/>
    </source>
</evidence>
<organism evidence="2 3">
    <name type="scientific">Phaeodactylibacter xiamenensis</name>
    <dbReference type="NCBI Taxonomy" id="1524460"/>
    <lineage>
        <taxon>Bacteria</taxon>
        <taxon>Pseudomonadati</taxon>
        <taxon>Bacteroidota</taxon>
        <taxon>Saprospiria</taxon>
        <taxon>Saprospirales</taxon>
        <taxon>Haliscomenobacteraceae</taxon>
        <taxon>Phaeodactylibacter</taxon>
    </lineage>
</organism>
<dbReference type="EMBL" id="JPOS01000003">
    <property type="protein sequence ID" value="KGE89673.1"/>
    <property type="molecule type" value="Genomic_DNA"/>
</dbReference>
<dbReference type="STRING" id="1524460.IX84_01155"/>
<feature type="domain" description="DUF306" evidence="1">
    <location>
        <begin position="58"/>
        <end position="160"/>
    </location>
</feature>
<accession>A0A098SDG0</accession>
<dbReference type="InterPro" id="IPR005184">
    <property type="entry name" value="DUF306_Meta_HslJ"/>
</dbReference>
<evidence type="ECO:0000313" key="3">
    <source>
        <dbReference type="Proteomes" id="UP000029736"/>
    </source>
</evidence>
<protein>
    <recommendedName>
        <fullName evidence="1">DUF306 domain-containing protein</fullName>
    </recommendedName>
</protein>
<sequence>MMLLSFSLLACGSDAAQEGTEGGTSQAPAAPAEAEVSPVEDASLISPDYEPAFPQVEVKKWYLTEYVYDGRSVKMGKEDIPMITIANGKISGHSGCNKFSSTITLQEDGTLNIGELASTKMLCQGKMTQESRFFDLLKSANAYSVNKVFLEISGGQGQLSFRAEYKPQPDNAE</sequence>
<reference evidence="2 3" key="1">
    <citation type="journal article" date="2014" name="Int. J. Syst. Evol. Microbiol.">
        <title>Phaeodactylibacter xiamenensis gen. nov., sp. nov., a member of the family Saprospiraceae isolated from the marine alga Phaeodactylum tricornutum.</title>
        <authorList>
            <person name="Chen Z.Jr."/>
            <person name="Lei X."/>
            <person name="Lai Q."/>
            <person name="Li Y."/>
            <person name="Zhang B."/>
            <person name="Zhang J."/>
            <person name="Zhang H."/>
            <person name="Yang L."/>
            <person name="Zheng W."/>
            <person name="Tian Y."/>
            <person name="Yu Z."/>
            <person name="Xu H.Jr."/>
            <person name="Zheng T."/>
        </authorList>
    </citation>
    <scope>NUCLEOTIDE SEQUENCE [LARGE SCALE GENOMIC DNA]</scope>
    <source>
        <strain evidence="2 3">KD52</strain>
    </source>
</reference>
<name>A0A098SDG0_9BACT</name>
<keyword evidence="3" id="KW-1185">Reference proteome</keyword>
<dbReference type="Gene3D" id="2.40.128.270">
    <property type="match status" value="1"/>
</dbReference>
<proteinExistence type="predicted"/>
<dbReference type="PANTHER" id="PTHR35535:SF1">
    <property type="entry name" value="HEAT SHOCK PROTEIN HSLJ"/>
    <property type="match status" value="1"/>
</dbReference>
<evidence type="ECO:0000313" key="2">
    <source>
        <dbReference type="EMBL" id="KGE89673.1"/>
    </source>
</evidence>
<comment type="caution">
    <text evidence="2">The sequence shown here is derived from an EMBL/GenBank/DDBJ whole genome shotgun (WGS) entry which is preliminary data.</text>
</comment>
<gene>
    <name evidence="2" type="ORF">IX84_01155</name>
</gene>
<dbReference type="InterPro" id="IPR053147">
    <property type="entry name" value="Hsp_HslJ-like"/>
</dbReference>
<dbReference type="Proteomes" id="UP000029736">
    <property type="component" value="Unassembled WGS sequence"/>
</dbReference>
<dbReference type="Pfam" id="PF03724">
    <property type="entry name" value="META"/>
    <property type="match status" value="1"/>
</dbReference>
<dbReference type="InterPro" id="IPR038670">
    <property type="entry name" value="HslJ-like_sf"/>
</dbReference>